<sequence>MRGIVIDPRGRLRRSRFLWDLIMPNILAGVAVVALRMVDGPVAELGIGAIALLLLWSANFAAPITRLHDLGVSGWVHAVAVLAIFLFGTIGPVAGPGEAVDRLAAWVDVLRSGDDLPTVEGDSARIAGLIALIQIAVLAFVPGQSNANRFGPNPKAEA</sequence>
<accession>A0A9X2L758</accession>
<evidence type="ECO:0000256" key="1">
    <source>
        <dbReference type="SAM" id="Phobius"/>
    </source>
</evidence>
<organism evidence="2 3">
    <name type="scientific">Parvularcula maris</name>
    <dbReference type="NCBI Taxonomy" id="2965077"/>
    <lineage>
        <taxon>Bacteria</taxon>
        <taxon>Pseudomonadati</taxon>
        <taxon>Pseudomonadota</taxon>
        <taxon>Alphaproteobacteria</taxon>
        <taxon>Parvularculales</taxon>
        <taxon>Parvularculaceae</taxon>
        <taxon>Parvularcula</taxon>
    </lineage>
</organism>
<dbReference type="RefSeq" id="WP_256618216.1">
    <property type="nucleotide sequence ID" value="NZ_JANIBC010000001.1"/>
</dbReference>
<name>A0A9X2L758_9PROT</name>
<evidence type="ECO:0000313" key="2">
    <source>
        <dbReference type="EMBL" id="MCQ8184414.1"/>
    </source>
</evidence>
<dbReference type="Pfam" id="PF05656">
    <property type="entry name" value="DUF805"/>
    <property type="match status" value="1"/>
</dbReference>
<keyword evidence="1" id="KW-0472">Membrane</keyword>
<feature type="transmembrane region" description="Helical" evidence="1">
    <location>
        <begin position="74"/>
        <end position="94"/>
    </location>
</feature>
<dbReference type="EMBL" id="JANIBC010000001">
    <property type="protein sequence ID" value="MCQ8184414.1"/>
    <property type="molecule type" value="Genomic_DNA"/>
</dbReference>
<dbReference type="GO" id="GO:0005886">
    <property type="term" value="C:plasma membrane"/>
    <property type="evidence" value="ECO:0007669"/>
    <property type="project" value="TreeGrafter"/>
</dbReference>
<comment type="caution">
    <text evidence="2">The sequence shown here is derived from an EMBL/GenBank/DDBJ whole genome shotgun (WGS) entry which is preliminary data.</text>
</comment>
<dbReference type="AlphaFoldDB" id="A0A9X2L758"/>
<feature type="transmembrane region" description="Helical" evidence="1">
    <location>
        <begin position="21"/>
        <end position="38"/>
    </location>
</feature>
<feature type="transmembrane region" description="Helical" evidence="1">
    <location>
        <begin position="44"/>
        <end position="62"/>
    </location>
</feature>
<evidence type="ECO:0000313" key="3">
    <source>
        <dbReference type="Proteomes" id="UP001142610"/>
    </source>
</evidence>
<reference evidence="2" key="1">
    <citation type="submission" date="2022-07" db="EMBL/GenBank/DDBJ databases">
        <title>Parvularcula maris sp. nov., an algicidal bacterium isolated from seawater.</title>
        <authorList>
            <person name="Li F."/>
        </authorList>
    </citation>
    <scope>NUCLEOTIDE SEQUENCE</scope>
    <source>
        <strain evidence="2">BGMRC 0090</strain>
    </source>
</reference>
<gene>
    <name evidence="2" type="ORF">NOG11_03350</name>
</gene>
<protein>
    <submittedName>
        <fullName evidence="2">DUF805 domain-containing protein</fullName>
    </submittedName>
</protein>
<keyword evidence="1" id="KW-1133">Transmembrane helix</keyword>
<dbReference type="PANTHER" id="PTHR34980:SF3">
    <property type="entry name" value="BLR8105 PROTEIN"/>
    <property type="match status" value="1"/>
</dbReference>
<proteinExistence type="predicted"/>
<feature type="transmembrane region" description="Helical" evidence="1">
    <location>
        <begin position="123"/>
        <end position="141"/>
    </location>
</feature>
<dbReference type="InterPro" id="IPR008523">
    <property type="entry name" value="DUF805"/>
</dbReference>
<dbReference type="Proteomes" id="UP001142610">
    <property type="component" value="Unassembled WGS sequence"/>
</dbReference>
<dbReference type="PANTHER" id="PTHR34980">
    <property type="entry name" value="INNER MEMBRANE PROTEIN-RELATED-RELATED"/>
    <property type="match status" value="1"/>
</dbReference>
<keyword evidence="3" id="KW-1185">Reference proteome</keyword>
<keyword evidence="1" id="KW-0812">Transmembrane</keyword>